<name>A0A4T2GMT1_STRSU</name>
<dbReference type="Pfam" id="PF11364">
    <property type="entry name" value="DUF3165"/>
    <property type="match status" value="1"/>
</dbReference>
<evidence type="ECO:0000313" key="2">
    <source>
        <dbReference type="EMBL" id="TII00429.1"/>
    </source>
</evidence>
<keyword evidence="1" id="KW-0812">Transmembrane</keyword>
<comment type="caution">
    <text evidence="2">The sequence shown here is derived from an EMBL/GenBank/DDBJ whole genome shotgun (WGS) entry which is preliminary data.</text>
</comment>
<reference evidence="2 3" key="1">
    <citation type="submission" date="2019-04" db="EMBL/GenBank/DDBJ databases">
        <title>Genome analysis of Streptococcus suis strain WUSS424.</title>
        <authorList>
            <person name="Chen H."/>
            <person name="Gao X."/>
            <person name="Wu Z."/>
        </authorList>
    </citation>
    <scope>NUCLEOTIDE SEQUENCE [LARGE SCALE GENOMIC DNA]</scope>
    <source>
        <strain evidence="2 3">WUSS424</strain>
    </source>
</reference>
<feature type="transmembrane region" description="Helical" evidence="1">
    <location>
        <begin position="6"/>
        <end position="22"/>
    </location>
</feature>
<sequence length="91" mass="10507">MFYLIIAIILVLFYLFVAPNNIKGTMNVVIAVFLIVILFAALLLGFLKIMEVSLEVWLGIAMVILGLFAMRDIYHLDRPKKRQAIRRLQKK</sequence>
<dbReference type="AlphaFoldDB" id="A0A4T2GMT1"/>
<evidence type="ECO:0000256" key="1">
    <source>
        <dbReference type="SAM" id="Phobius"/>
    </source>
</evidence>
<dbReference type="EMBL" id="SSXO01000002">
    <property type="protein sequence ID" value="TII00429.1"/>
    <property type="molecule type" value="Genomic_DNA"/>
</dbReference>
<proteinExistence type="predicted"/>
<feature type="transmembrane region" description="Helical" evidence="1">
    <location>
        <begin position="29"/>
        <end position="50"/>
    </location>
</feature>
<protein>
    <submittedName>
        <fullName evidence="2">DUF3165 family protein</fullName>
    </submittedName>
</protein>
<evidence type="ECO:0000313" key="3">
    <source>
        <dbReference type="Proteomes" id="UP000305165"/>
    </source>
</evidence>
<accession>A0A4T2GMT1</accession>
<dbReference type="InterPro" id="IPR021506">
    <property type="entry name" value="DUF3165"/>
</dbReference>
<keyword evidence="1" id="KW-0472">Membrane</keyword>
<dbReference type="OrthoDB" id="2237273at2"/>
<feature type="transmembrane region" description="Helical" evidence="1">
    <location>
        <begin position="56"/>
        <end position="74"/>
    </location>
</feature>
<keyword evidence="1" id="KW-1133">Transmembrane helix</keyword>
<organism evidence="2 3">
    <name type="scientific">Streptococcus suis</name>
    <dbReference type="NCBI Taxonomy" id="1307"/>
    <lineage>
        <taxon>Bacteria</taxon>
        <taxon>Bacillati</taxon>
        <taxon>Bacillota</taxon>
        <taxon>Bacilli</taxon>
        <taxon>Lactobacillales</taxon>
        <taxon>Streptococcaceae</taxon>
        <taxon>Streptococcus</taxon>
    </lineage>
</organism>
<dbReference type="Proteomes" id="UP000305165">
    <property type="component" value="Unassembled WGS sequence"/>
</dbReference>
<gene>
    <name evidence="2" type="ORF">FAJ39_05025</name>
</gene>